<dbReference type="PANTHER" id="PTHR13510:SF44">
    <property type="entry name" value="RABENOSYN-5"/>
    <property type="match status" value="1"/>
</dbReference>
<accession>A0A3R6VYQ1</accession>
<dbReference type="InterPro" id="IPR023393">
    <property type="entry name" value="START-like_dom_sf"/>
</dbReference>
<dbReference type="EMBL" id="QUSY01000269">
    <property type="protein sequence ID" value="RHY30854.1"/>
    <property type="molecule type" value="Genomic_DNA"/>
</dbReference>
<dbReference type="VEuPathDB" id="FungiDB:H310_12283"/>
<dbReference type="SUPFAM" id="SSF55961">
    <property type="entry name" value="Bet v1-like"/>
    <property type="match status" value="1"/>
</dbReference>
<dbReference type="PANTHER" id="PTHR13510">
    <property type="entry name" value="FYVE-FINGER-CONTAINING RAB5 EFFECTOR PROTEIN RABENOSYN-5-RELATED"/>
    <property type="match status" value="1"/>
</dbReference>
<dbReference type="AlphaFoldDB" id="A0A3R6VYQ1"/>
<dbReference type="InterPro" id="IPR052727">
    <property type="entry name" value="Rab4/Rab5_effector"/>
</dbReference>
<comment type="caution">
    <text evidence="1">The sequence shown here is derived from an EMBL/GenBank/DDBJ whole genome shotgun (WGS) entry which is preliminary data.</text>
</comment>
<proteinExistence type="predicted"/>
<evidence type="ECO:0000313" key="2">
    <source>
        <dbReference type="Proteomes" id="UP000285060"/>
    </source>
</evidence>
<evidence type="ECO:0000313" key="1">
    <source>
        <dbReference type="EMBL" id="RHY30854.1"/>
    </source>
</evidence>
<sequence>MRSHVVCTQVEFTQLVGGSINWAFYAQDDKVKLFRGRHENVPLFCAHTEIEATLDDIIPNFLTFDTPSVRASAFTFFPDIMDIVRLYNITMPTPRRPHHYLGINWCLLATPLAGIVVKRRDLCYLEVCTDRIVWVWSSSRMRQYQDNLVVGGKRAWVRALVHVEVPACPDLQLKYGIVRGKMLHSGFIYVECDQPGVLQVFELQHVQPNGSIRGSIGDYLVTKSAVSQCGNLNLLGQKLRAAKLSRLQFLPDHAVVSLSARSSCHWVTYKPSLALDSISDATSPMSTPHHTNTPSLLAQSSTPLRAKQDMPFGRYAVALGKIGTASLSSSTGANRAYHQTQ</sequence>
<gene>
    <name evidence="1" type="ORF">DYB32_003967</name>
</gene>
<dbReference type="Gene3D" id="3.30.530.20">
    <property type="match status" value="1"/>
</dbReference>
<reference evidence="1 2" key="1">
    <citation type="submission" date="2018-08" db="EMBL/GenBank/DDBJ databases">
        <title>Aphanomyces genome sequencing and annotation.</title>
        <authorList>
            <person name="Minardi D."/>
            <person name="Oidtmann B."/>
            <person name="Van Der Giezen M."/>
            <person name="Studholme D.J."/>
        </authorList>
    </citation>
    <scope>NUCLEOTIDE SEQUENCE [LARGE SCALE GENOMIC DNA]</scope>
    <source>
        <strain evidence="1 2">NJM0002</strain>
    </source>
</reference>
<name>A0A3R6VYQ1_9STRA</name>
<organism evidence="1 2">
    <name type="scientific">Aphanomyces invadans</name>
    <dbReference type="NCBI Taxonomy" id="157072"/>
    <lineage>
        <taxon>Eukaryota</taxon>
        <taxon>Sar</taxon>
        <taxon>Stramenopiles</taxon>
        <taxon>Oomycota</taxon>
        <taxon>Saprolegniomycetes</taxon>
        <taxon>Saprolegniales</taxon>
        <taxon>Verrucalvaceae</taxon>
        <taxon>Aphanomyces</taxon>
    </lineage>
</organism>
<keyword evidence="2" id="KW-1185">Reference proteome</keyword>
<protein>
    <submittedName>
        <fullName evidence="1">Uncharacterized protein</fullName>
    </submittedName>
</protein>
<dbReference type="Proteomes" id="UP000285060">
    <property type="component" value="Unassembled WGS sequence"/>
</dbReference>